<accession>A0AAV9G3Z2</accession>
<dbReference type="PRINTS" id="PR00625">
    <property type="entry name" value="JDOMAIN"/>
</dbReference>
<dbReference type="CDD" id="cd06257">
    <property type="entry name" value="DnaJ"/>
    <property type="match status" value="1"/>
</dbReference>
<dbReference type="PANTHER" id="PTHR44825:SF1">
    <property type="entry name" value="DNAJ HOMOLOG SUBFAMILY C MEMBER 4"/>
    <property type="match status" value="1"/>
</dbReference>
<name>A0AAV9G3Z2_9PEZI</name>
<organism evidence="2 3">
    <name type="scientific">Podospora aff. communis PSN243</name>
    <dbReference type="NCBI Taxonomy" id="3040156"/>
    <lineage>
        <taxon>Eukaryota</taxon>
        <taxon>Fungi</taxon>
        <taxon>Dikarya</taxon>
        <taxon>Ascomycota</taxon>
        <taxon>Pezizomycotina</taxon>
        <taxon>Sordariomycetes</taxon>
        <taxon>Sordariomycetidae</taxon>
        <taxon>Sordariales</taxon>
        <taxon>Podosporaceae</taxon>
        <taxon>Podospora</taxon>
    </lineage>
</organism>
<sequence length="73" mass="8017">MASSNVPDVGDYYNTLGVSSSATPDEIRRAYLKLIRKMHPDKSGNTPEATAATQRLTEAFQVLKDPAKRSAYD</sequence>
<evidence type="ECO:0000313" key="2">
    <source>
        <dbReference type="EMBL" id="KAK4441891.1"/>
    </source>
</evidence>
<dbReference type="SUPFAM" id="SSF46565">
    <property type="entry name" value="Chaperone J-domain"/>
    <property type="match status" value="1"/>
</dbReference>
<dbReference type="InterPro" id="IPR036869">
    <property type="entry name" value="J_dom_sf"/>
</dbReference>
<evidence type="ECO:0000259" key="1">
    <source>
        <dbReference type="PROSITE" id="PS50076"/>
    </source>
</evidence>
<dbReference type="PANTHER" id="PTHR44825">
    <property type="match status" value="1"/>
</dbReference>
<dbReference type="InterPro" id="IPR052763">
    <property type="entry name" value="DnaJ_C4"/>
</dbReference>
<evidence type="ECO:0000313" key="3">
    <source>
        <dbReference type="Proteomes" id="UP001321760"/>
    </source>
</evidence>
<dbReference type="AlphaFoldDB" id="A0AAV9G3Z2"/>
<dbReference type="SMART" id="SM00271">
    <property type="entry name" value="DnaJ"/>
    <property type="match status" value="1"/>
</dbReference>
<dbReference type="InterPro" id="IPR001623">
    <property type="entry name" value="DnaJ_domain"/>
</dbReference>
<dbReference type="PROSITE" id="PS50076">
    <property type="entry name" value="DNAJ_2"/>
    <property type="match status" value="1"/>
</dbReference>
<comment type="caution">
    <text evidence="2">The sequence shown here is derived from an EMBL/GenBank/DDBJ whole genome shotgun (WGS) entry which is preliminary data.</text>
</comment>
<dbReference type="Gene3D" id="1.10.287.110">
    <property type="entry name" value="DnaJ domain"/>
    <property type="match status" value="1"/>
</dbReference>
<reference evidence="2" key="2">
    <citation type="submission" date="2023-05" db="EMBL/GenBank/DDBJ databases">
        <authorList>
            <consortium name="Lawrence Berkeley National Laboratory"/>
            <person name="Steindorff A."/>
            <person name="Hensen N."/>
            <person name="Bonometti L."/>
            <person name="Westerberg I."/>
            <person name="Brannstrom I.O."/>
            <person name="Guillou S."/>
            <person name="Cros-Aarteil S."/>
            <person name="Calhoun S."/>
            <person name="Haridas S."/>
            <person name="Kuo A."/>
            <person name="Mondo S."/>
            <person name="Pangilinan J."/>
            <person name="Riley R."/>
            <person name="Labutti K."/>
            <person name="Andreopoulos B."/>
            <person name="Lipzen A."/>
            <person name="Chen C."/>
            <person name="Yanf M."/>
            <person name="Daum C."/>
            <person name="Ng V."/>
            <person name="Clum A."/>
            <person name="Ohm R."/>
            <person name="Martin F."/>
            <person name="Silar P."/>
            <person name="Natvig D."/>
            <person name="Lalanne C."/>
            <person name="Gautier V."/>
            <person name="Ament-Velasquez S.L."/>
            <person name="Kruys A."/>
            <person name="Hutchinson M.I."/>
            <person name="Powell A.J."/>
            <person name="Barry K."/>
            <person name="Miller A.N."/>
            <person name="Grigoriev I.V."/>
            <person name="Debuchy R."/>
            <person name="Gladieux P."/>
            <person name="Thoren M.H."/>
            <person name="Johannesson H."/>
        </authorList>
    </citation>
    <scope>NUCLEOTIDE SEQUENCE</scope>
    <source>
        <strain evidence="2">PSN243</strain>
    </source>
</reference>
<gene>
    <name evidence="2" type="ORF">QBC34DRAFT_314228</name>
</gene>
<feature type="domain" description="J" evidence="1">
    <location>
        <begin position="11"/>
        <end position="73"/>
    </location>
</feature>
<reference evidence="2" key="1">
    <citation type="journal article" date="2023" name="Mol. Phylogenet. Evol.">
        <title>Genome-scale phylogeny and comparative genomics of the fungal order Sordariales.</title>
        <authorList>
            <person name="Hensen N."/>
            <person name="Bonometti L."/>
            <person name="Westerberg I."/>
            <person name="Brannstrom I.O."/>
            <person name="Guillou S."/>
            <person name="Cros-Aarteil S."/>
            <person name="Calhoun S."/>
            <person name="Haridas S."/>
            <person name="Kuo A."/>
            <person name="Mondo S."/>
            <person name="Pangilinan J."/>
            <person name="Riley R."/>
            <person name="LaButti K."/>
            <person name="Andreopoulos B."/>
            <person name="Lipzen A."/>
            <person name="Chen C."/>
            <person name="Yan M."/>
            <person name="Daum C."/>
            <person name="Ng V."/>
            <person name="Clum A."/>
            <person name="Steindorff A."/>
            <person name="Ohm R.A."/>
            <person name="Martin F."/>
            <person name="Silar P."/>
            <person name="Natvig D.O."/>
            <person name="Lalanne C."/>
            <person name="Gautier V."/>
            <person name="Ament-Velasquez S.L."/>
            <person name="Kruys A."/>
            <person name="Hutchinson M.I."/>
            <person name="Powell A.J."/>
            <person name="Barry K."/>
            <person name="Miller A.N."/>
            <person name="Grigoriev I.V."/>
            <person name="Debuchy R."/>
            <person name="Gladieux P."/>
            <person name="Hiltunen Thoren M."/>
            <person name="Johannesson H."/>
        </authorList>
    </citation>
    <scope>NUCLEOTIDE SEQUENCE</scope>
    <source>
        <strain evidence="2">PSN243</strain>
    </source>
</reference>
<dbReference type="EMBL" id="MU866049">
    <property type="protein sequence ID" value="KAK4441891.1"/>
    <property type="molecule type" value="Genomic_DNA"/>
</dbReference>
<dbReference type="Proteomes" id="UP001321760">
    <property type="component" value="Unassembled WGS sequence"/>
</dbReference>
<keyword evidence="3" id="KW-1185">Reference proteome</keyword>
<feature type="non-terminal residue" evidence="2">
    <location>
        <position position="73"/>
    </location>
</feature>
<dbReference type="Pfam" id="PF00226">
    <property type="entry name" value="DnaJ"/>
    <property type="match status" value="1"/>
</dbReference>
<proteinExistence type="predicted"/>
<protein>
    <submittedName>
        <fullName evidence="2">DnaJ domain-containing protein</fullName>
    </submittedName>
</protein>